<dbReference type="PANTHER" id="PTHR32134:SF169">
    <property type="entry name" value="FNIP REPEAT-CONTAINING PROTEIN-RELATED"/>
    <property type="match status" value="1"/>
</dbReference>
<dbReference type="Pfam" id="PF05725">
    <property type="entry name" value="FNIP"/>
    <property type="match status" value="3"/>
</dbReference>
<dbReference type="InterPro" id="IPR008615">
    <property type="entry name" value="FNIP"/>
</dbReference>
<proteinExistence type="predicted"/>
<dbReference type="GeneID" id="14872380"/>
<dbReference type="KEGG" id="dfa:DFA_07293"/>
<evidence type="ECO:0000313" key="2">
    <source>
        <dbReference type="Proteomes" id="UP000007797"/>
    </source>
</evidence>
<sequence>MNNQQNNNNTIHIFNHQYIALYIIQFIKEDIDRLCLLTSCKSLYAKSSSLILFGGLDTIDQKKKKKNSKIDASKLNCTSFHLHSFISSHQYIQSTVYRVPAGRPPVKDINSFATRKNTPLPPLPLEPWKTKVVVFNDHHPIGHLKINTLVNVTHLFIGGEYNEPLTPNSLPPALVHLELSDQFDYPIYPGLLPNTLCHLVFGKRYNQALQKGSLPDSITNLTFGFYFNYPLLSEDLPKSLKQLCLGDGYQCSSVKLTECEHLQSLSFGYSGYCNADLCNAIPHTLTHLDIGNILHLPMVVGEGGDTTTTAKPSLAQFESLCHLVLVVQHNQPPPILPPNLTRLEFLIHPNVLPSTLVHLEFGSRYDIPFYKGFLPTNLKRLILGQSIISLPLLSWIPMLPPNLKYLQLDEYFHKNIDTCLLPPFLKTLIITRYISNQKYHFEIDLNIKNNNNNSSSSILNISFNNVDLLSQADRVTIPTKDLTFYIRRDKDKSTTQDNSNSSQHHHNHIIICFVFELKFIRFREMSVGQPPVSHQVIGYHLIDVIRSGYHLIRVSFDHVIGYHLIRVSCDRYHLIGII</sequence>
<dbReference type="Proteomes" id="UP000007797">
    <property type="component" value="Unassembled WGS sequence"/>
</dbReference>
<dbReference type="AlphaFoldDB" id="F4PW09"/>
<dbReference type="PANTHER" id="PTHR32134">
    <property type="entry name" value="FNIP REPEAT-CONTAINING PROTEIN"/>
    <property type="match status" value="1"/>
</dbReference>
<dbReference type="InterPro" id="IPR051251">
    <property type="entry name" value="STK_FNIP-Repeat"/>
</dbReference>
<name>F4PW09_CACFS</name>
<evidence type="ECO:0008006" key="3">
    <source>
        <dbReference type="Google" id="ProtNLM"/>
    </source>
</evidence>
<protein>
    <recommendedName>
        <fullName evidence="3">FNIP repeat-containing protein</fullName>
    </recommendedName>
</protein>
<dbReference type="RefSeq" id="XP_004367156.1">
    <property type="nucleotide sequence ID" value="XM_004367099.1"/>
</dbReference>
<organism evidence="1 2">
    <name type="scientific">Cavenderia fasciculata</name>
    <name type="common">Slime mold</name>
    <name type="synonym">Dictyostelium fasciculatum</name>
    <dbReference type="NCBI Taxonomy" id="261658"/>
    <lineage>
        <taxon>Eukaryota</taxon>
        <taxon>Amoebozoa</taxon>
        <taxon>Evosea</taxon>
        <taxon>Eumycetozoa</taxon>
        <taxon>Dictyostelia</taxon>
        <taxon>Acytosteliales</taxon>
        <taxon>Cavenderiaceae</taxon>
        <taxon>Cavenderia</taxon>
    </lineage>
</organism>
<reference evidence="2" key="1">
    <citation type="journal article" date="2011" name="Genome Res.">
        <title>Phylogeny-wide analysis of social amoeba genomes highlights ancient origins for complex intercellular communication.</title>
        <authorList>
            <person name="Heidel A.J."/>
            <person name="Lawal H.M."/>
            <person name="Felder M."/>
            <person name="Schilde C."/>
            <person name="Helps N.R."/>
            <person name="Tunggal B."/>
            <person name="Rivero F."/>
            <person name="John U."/>
            <person name="Schleicher M."/>
            <person name="Eichinger L."/>
            <person name="Platzer M."/>
            <person name="Noegel A.A."/>
            <person name="Schaap P."/>
            <person name="Gloeckner G."/>
        </authorList>
    </citation>
    <scope>NUCLEOTIDE SEQUENCE [LARGE SCALE GENOMIC DNA]</scope>
    <source>
        <strain evidence="2">SH3</strain>
    </source>
</reference>
<dbReference type="EMBL" id="GL883013">
    <property type="protein sequence ID" value="EGG20173.1"/>
    <property type="molecule type" value="Genomic_DNA"/>
</dbReference>
<gene>
    <name evidence="1" type="ORF">DFA_07293</name>
</gene>
<accession>F4PW09</accession>
<keyword evidence="2" id="KW-1185">Reference proteome</keyword>
<evidence type="ECO:0000313" key="1">
    <source>
        <dbReference type="EMBL" id="EGG20173.1"/>
    </source>
</evidence>
<dbReference type="OrthoDB" id="439743at2759"/>